<dbReference type="Proteomes" id="UP001176961">
    <property type="component" value="Unassembled WGS sequence"/>
</dbReference>
<organism evidence="1 2">
    <name type="scientific">Cylicocyclus nassatus</name>
    <name type="common">Nematode worm</name>
    <dbReference type="NCBI Taxonomy" id="53992"/>
    <lineage>
        <taxon>Eukaryota</taxon>
        <taxon>Metazoa</taxon>
        <taxon>Ecdysozoa</taxon>
        <taxon>Nematoda</taxon>
        <taxon>Chromadorea</taxon>
        <taxon>Rhabditida</taxon>
        <taxon>Rhabditina</taxon>
        <taxon>Rhabditomorpha</taxon>
        <taxon>Strongyloidea</taxon>
        <taxon>Strongylidae</taxon>
        <taxon>Cylicocyclus</taxon>
    </lineage>
</organism>
<keyword evidence="2" id="KW-1185">Reference proteome</keyword>
<comment type="caution">
    <text evidence="1">The sequence shown here is derived from an EMBL/GenBank/DDBJ whole genome shotgun (WGS) entry which is preliminary data.</text>
</comment>
<name>A0AA36MHK3_CYLNA</name>
<gene>
    <name evidence="1" type="ORF">CYNAS_LOCUS22278</name>
</gene>
<proteinExistence type="predicted"/>
<protein>
    <submittedName>
        <fullName evidence="1">Uncharacterized protein</fullName>
    </submittedName>
</protein>
<dbReference type="AlphaFoldDB" id="A0AA36MHK3"/>
<sequence>MLRNRECTMVRHNSDDKIQNEMSKDCRCGGRMVHNIIHEKLRCMYVWVAQTSEKKPRTSSISYLKETDLLSNMLANQRVSVRKLVVMEEIRMVSSDKFFVNIRHEDRMIAEYISLS</sequence>
<evidence type="ECO:0000313" key="2">
    <source>
        <dbReference type="Proteomes" id="UP001176961"/>
    </source>
</evidence>
<accession>A0AA36MHK3</accession>
<dbReference type="EMBL" id="CATQJL010000326">
    <property type="protein sequence ID" value="CAJ0610295.1"/>
    <property type="molecule type" value="Genomic_DNA"/>
</dbReference>
<reference evidence="1" key="1">
    <citation type="submission" date="2023-07" db="EMBL/GenBank/DDBJ databases">
        <authorList>
            <consortium name="CYATHOMIX"/>
        </authorList>
    </citation>
    <scope>NUCLEOTIDE SEQUENCE</scope>
    <source>
        <strain evidence="1">N/A</strain>
    </source>
</reference>
<evidence type="ECO:0000313" key="1">
    <source>
        <dbReference type="EMBL" id="CAJ0610295.1"/>
    </source>
</evidence>